<dbReference type="EMBL" id="JBHMBK010000021">
    <property type="protein sequence ID" value="MFB9687676.1"/>
    <property type="molecule type" value="Genomic_DNA"/>
</dbReference>
<name>A0ABV5UB50_9PSEU</name>
<evidence type="ECO:0000313" key="2">
    <source>
        <dbReference type="Proteomes" id="UP001589535"/>
    </source>
</evidence>
<dbReference type="Proteomes" id="UP001589535">
    <property type="component" value="Unassembled WGS sequence"/>
</dbReference>
<protein>
    <recommendedName>
        <fullName evidence="3">Helix-hairpin-helix domain-containing protein</fullName>
    </recommendedName>
</protein>
<organism evidence="1 2">
    <name type="scientific">Amycolatopsis plumensis</name>
    <dbReference type="NCBI Taxonomy" id="236508"/>
    <lineage>
        <taxon>Bacteria</taxon>
        <taxon>Bacillati</taxon>
        <taxon>Actinomycetota</taxon>
        <taxon>Actinomycetes</taxon>
        <taxon>Pseudonocardiales</taxon>
        <taxon>Pseudonocardiaceae</taxon>
        <taxon>Amycolatopsis</taxon>
    </lineage>
</organism>
<gene>
    <name evidence="1" type="ORF">ACFFTO_26150</name>
</gene>
<evidence type="ECO:0008006" key="3">
    <source>
        <dbReference type="Google" id="ProtNLM"/>
    </source>
</evidence>
<reference evidence="1 2" key="1">
    <citation type="submission" date="2024-09" db="EMBL/GenBank/DDBJ databases">
        <authorList>
            <person name="Sun Q."/>
            <person name="Mori K."/>
        </authorList>
    </citation>
    <scope>NUCLEOTIDE SEQUENCE [LARGE SCALE GENOMIC DNA]</scope>
    <source>
        <strain evidence="1 2">JCM 13852</strain>
    </source>
</reference>
<keyword evidence="2" id="KW-1185">Reference proteome</keyword>
<evidence type="ECO:0000313" key="1">
    <source>
        <dbReference type="EMBL" id="MFB9687676.1"/>
    </source>
</evidence>
<comment type="caution">
    <text evidence="1">The sequence shown here is derived from an EMBL/GenBank/DDBJ whole genome shotgun (WGS) entry which is preliminary data.</text>
</comment>
<dbReference type="RefSeq" id="WP_378198428.1">
    <property type="nucleotide sequence ID" value="NZ_JBHMBK010000021.1"/>
</dbReference>
<sequence length="75" mass="8048">MTELKELHAHGLSHHQTTPLRIAGHTTAEAVAYLVDAHRAAPAIQSALSRVSGLGPRRVQMVCDAVDSWRKAGTP</sequence>
<proteinExistence type="predicted"/>
<accession>A0ABV5UB50</accession>